<comment type="caution">
    <text evidence="2">The sequence shown here is derived from an EMBL/GenBank/DDBJ whole genome shotgun (WGS) entry which is preliminary data.</text>
</comment>
<evidence type="ECO:0008006" key="4">
    <source>
        <dbReference type="Google" id="ProtNLM"/>
    </source>
</evidence>
<evidence type="ECO:0000313" key="3">
    <source>
        <dbReference type="Proteomes" id="UP000649739"/>
    </source>
</evidence>
<reference evidence="2" key="2">
    <citation type="submission" date="2020-09" db="EMBL/GenBank/DDBJ databases">
        <authorList>
            <person name="Sun Q."/>
            <person name="Ohkuma M."/>
        </authorList>
    </citation>
    <scope>NUCLEOTIDE SEQUENCE</scope>
    <source>
        <strain evidence="2">JCM 3090</strain>
    </source>
</reference>
<accession>A0A8J3BDI5</accession>
<sequence>MRMQNRNTAIAALASSAALATFLTGTPAGAADAPRTTSAPNVSTQRITNLETDTVSILDPYVKLTNGRYRLNAPAAIHQRVGIKKMRDAQRQIDASNALLTARDGADQINKHTLQGSHGWADSTWYGWHIWLDKYVMDKIKNGLGPIGGVAGLMTAIASKNEGDPAYKALLAIIAAGATALTAIVTLCQHENGSGDFYISTLTFPPIFACNPF</sequence>
<keyword evidence="1" id="KW-0732">Signal</keyword>
<gene>
    <name evidence="2" type="ORF">GCM10010123_40840</name>
</gene>
<keyword evidence="3" id="KW-1185">Reference proteome</keyword>
<name>A0A8J3BDI5_9ACTN</name>
<dbReference type="EMBL" id="BMQB01000011">
    <property type="protein sequence ID" value="GGK06902.1"/>
    <property type="molecule type" value="Genomic_DNA"/>
</dbReference>
<evidence type="ECO:0000256" key="1">
    <source>
        <dbReference type="SAM" id="SignalP"/>
    </source>
</evidence>
<dbReference type="Proteomes" id="UP000649739">
    <property type="component" value="Unassembled WGS sequence"/>
</dbReference>
<protein>
    <recommendedName>
        <fullName evidence="4">Secreted protein</fullName>
    </recommendedName>
</protein>
<dbReference type="RefSeq" id="WP_189171819.1">
    <property type="nucleotide sequence ID" value="NZ_BMQB01000011.1"/>
</dbReference>
<feature type="signal peptide" evidence="1">
    <location>
        <begin position="1"/>
        <end position="30"/>
    </location>
</feature>
<evidence type="ECO:0000313" key="2">
    <source>
        <dbReference type="EMBL" id="GGK06902.1"/>
    </source>
</evidence>
<proteinExistence type="predicted"/>
<dbReference type="AlphaFoldDB" id="A0A8J3BDI5"/>
<reference evidence="2" key="1">
    <citation type="journal article" date="2014" name="Int. J. Syst. Evol. Microbiol.">
        <title>Complete genome sequence of Corynebacterium casei LMG S-19264T (=DSM 44701T), isolated from a smear-ripened cheese.</title>
        <authorList>
            <consortium name="US DOE Joint Genome Institute (JGI-PGF)"/>
            <person name="Walter F."/>
            <person name="Albersmeier A."/>
            <person name="Kalinowski J."/>
            <person name="Ruckert C."/>
        </authorList>
    </citation>
    <scope>NUCLEOTIDE SEQUENCE</scope>
    <source>
        <strain evidence="2">JCM 3090</strain>
    </source>
</reference>
<feature type="chain" id="PRO_5035289841" description="Secreted protein" evidence="1">
    <location>
        <begin position="31"/>
        <end position="213"/>
    </location>
</feature>
<organism evidence="2 3">
    <name type="scientific">Pilimelia anulata</name>
    <dbReference type="NCBI Taxonomy" id="53371"/>
    <lineage>
        <taxon>Bacteria</taxon>
        <taxon>Bacillati</taxon>
        <taxon>Actinomycetota</taxon>
        <taxon>Actinomycetes</taxon>
        <taxon>Micromonosporales</taxon>
        <taxon>Micromonosporaceae</taxon>
        <taxon>Pilimelia</taxon>
    </lineage>
</organism>